<organism evidence="1 2">
    <name type="scientific">Falsiroseomonas stagni DSM 19981</name>
    <dbReference type="NCBI Taxonomy" id="1123062"/>
    <lineage>
        <taxon>Bacteria</taxon>
        <taxon>Pseudomonadati</taxon>
        <taxon>Pseudomonadota</taxon>
        <taxon>Alphaproteobacteria</taxon>
        <taxon>Acetobacterales</taxon>
        <taxon>Roseomonadaceae</taxon>
        <taxon>Falsiroseomonas</taxon>
    </lineage>
</organism>
<evidence type="ECO:0000313" key="1">
    <source>
        <dbReference type="EMBL" id="SFK16360.1"/>
    </source>
</evidence>
<proteinExistence type="predicted"/>
<dbReference type="AlphaFoldDB" id="A0A1I3XA01"/>
<dbReference type="RefSeq" id="WP_092953931.1">
    <property type="nucleotide sequence ID" value="NZ_FOSQ01000001.1"/>
</dbReference>
<evidence type="ECO:0008006" key="3">
    <source>
        <dbReference type="Google" id="ProtNLM"/>
    </source>
</evidence>
<gene>
    <name evidence="1" type="ORF">SAMN02745775_101113</name>
</gene>
<evidence type="ECO:0000313" key="2">
    <source>
        <dbReference type="Proteomes" id="UP000199473"/>
    </source>
</evidence>
<name>A0A1I3XA01_9PROT</name>
<dbReference type="EMBL" id="FOSQ01000001">
    <property type="protein sequence ID" value="SFK16360.1"/>
    <property type="molecule type" value="Genomic_DNA"/>
</dbReference>
<dbReference type="Proteomes" id="UP000199473">
    <property type="component" value="Unassembled WGS sequence"/>
</dbReference>
<accession>A0A1I3XA01</accession>
<dbReference type="STRING" id="1123062.SAMN02745775_101113"/>
<sequence>MSMTLIEAAEVLEALLREETAALKARDLRAAAALQPAKTIAVEDFVKARASLDTAGPLDHRVAMLVDGLRDSAAANRAALEDALALQARVVKAIARVATRPEGNGMPGYARPARPGAGAVAFSVRA</sequence>
<reference evidence="1 2" key="1">
    <citation type="submission" date="2016-10" db="EMBL/GenBank/DDBJ databases">
        <authorList>
            <person name="de Groot N.N."/>
        </authorList>
    </citation>
    <scope>NUCLEOTIDE SEQUENCE [LARGE SCALE GENOMIC DNA]</scope>
    <source>
        <strain evidence="1 2">DSM 19981</strain>
    </source>
</reference>
<keyword evidence="2" id="KW-1185">Reference proteome</keyword>
<protein>
    <recommendedName>
        <fullName evidence="3">FlgN protein</fullName>
    </recommendedName>
</protein>